<dbReference type="InterPro" id="IPR036249">
    <property type="entry name" value="Thioredoxin-like_sf"/>
</dbReference>
<evidence type="ECO:0000313" key="3">
    <source>
        <dbReference type="EMBL" id="OHA77199.1"/>
    </source>
</evidence>
<proteinExistence type="predicted"/>
<feature type="domain" description="Thioredoxin" evidence="2">
    <location>
        <begin position="57"/>
        <end position="211"/>
    </location>
</feature>
<dbReference type="Gene3D" id="3.40.30.10">
    <property type="entry name" value="Glutaredoxin"/>
    <property type="match status" value="1"/>
</dbReference>
<name>A0A1G2RXQ4_9BACT</name>
<dbReference type="GO" id="GO:0016491">
    <property type="term" value="F:oxidoreductase activity"/>
    <property type="evidence" value="ECO:0007669"/>
    <property type="project" value="InterPro"/>
</dbReference>
<organism evidence="3 4">
    <name type="scientific">Candidatus Wildermuthbacteria bacterium RIFCSPLOWO2_02_FULL_47_9c</name>
    <dbReference type="NCBI Taxonomy" id="1802466"/>
    <lineage>
        <taxon>Bacteria</taxon>
        <taxon>Candidatus Wildermuthiibacteriota</taxon>
    </lineage>
</organism>
<dbReference type="Proteomes" id="UP000178222">
    <property type="component" value="Unassembled WGS sequence"/>
</dbReference>
<dbReference type="EMBL" id="MHUL01000013">
    <property type="protein sequence ID" value="OHA77199.1"/>
    <property type="molecule type" value="Genomic_DNA"/>
</dbReference>
<sequence>MKKNNAKTILSIVGVIALVAALLYFGGKNREDAPDNIAADPHHPNAGQNVSLEYLESLVNEQTPDFSLVDRDGNAYSPDGLRGKNVILFFNEGLMCYPACWNQIVAFSQDNRFKSDDIVVLSVVIDSPRDWQQAVSKMPELAEALVVFDSGASVSKKFGALSVPSSMHPGVYPGHTYVVIDKEGTVRYVSDDSYMGIHNDQLWTEIAKLTVQNNDTL</sequence>
<feature type="transmembrane region" description="Helical" evidence="1">
    <location>
        <begin position="9"/>
        <end position="27"/>
    </location>
</feature>
<evidence type="ECO:0000313" key="4">
    <source>
        <dbReference type="Proteomes" id="UP000178222"/>
    </source>
</evidence>
<dbReference type="CDD" id="cd02971">
    <property type="entry name" value="PRX_family"/>
    <property type="match status" value="1"/>
</dbReference>
<dbReference type="PROSITE" id="PS51352">
    <property type="entry name" value="THIOREDOXIN_2"/>
    <property type="match status" value="1"/>
</dbReference>
<dbReference type="SUPFAM" id="SSF52833">
    <property type="entry name" value="Thioredoxin-like"/>
    <property type="match status" value="1"/>
</dbReference>
<keyword evidence="1" id="KW-0472">Membrane</keyword>
<accession>A0A1G2RXQ4</accession>
<protein>
    <recommendedName>
        <fullName evidence="2">Thioredoxin domain-containing protein</fullName>
    </recommendedName>
</protein>
<dbReference type="InterPro" id="IPR013766">
    <property type="entry name" value="Thioredoxin_domain"/>
</dbReference>
<dbReference type="InterPro" id="IPR000866">
    <property type="entry name" value="AhpC/TSA"/>
</dbReference>
<comment type="caution">
    <text evidence="3">The sequence shown here is derived from an EMBL/GenBank/DDBJ whole genome shotgun (WGS) entry which is preliminary data.</text>
</comment>
<reference evidence="3 4" key="1">
    <citation type="journal article" date="2016" name="Nat. Commun.">
        <title>Thousands of microbial genomes shed light on interconnected biogeochemical processes in an aquifer system.</title>
        <authorList>
            <person name="Anantharaman K."/>
            <person name="Brown C.T."/>
            <person name="Hug L.A."/>
            <person name="Sharon I."/>
            <person name="Castelle C.J."/>
            <person name="Probst A.J."/>
            <person name="Thomas B.C."/>
            <person name="Singh A."/>
            <person name="Wilkins M.J."/>
            <person name="Karaoz U."/>
            <person name="Brodie E.L."/>
            <person name="Williams K.H."/>
            <person name="Hubbard S.S."/>
            <person name="Banfield J.F."/>
        </authorList>
    </citation>
    <scope>NUCLEOTIDE SEQUENCE [LARGE SCALE GENOMIC DNA]</scope>
</reference>
<dbReference type="GO" id="GO:0016209">
    <property type="term" value="F:antioxidant activity"/>
    <property type="evidence" value="ECO:0007669"/>
    <property type="project" value="InterPro"/>
</dbReference>
<dbReference type="Pfam" id="PF00578">
    <property type="entry name" value="AhpC-TSA"/>
    <property type="match status" value="1"/>
</dbReference>
<dbReference type="AlphaFoldDB" id="A0A1G2RXQ4"/>
<evidence type="ECO:0000259" key="2">
    <source>
        <dbReference type="PROSITE" id="PS51352"/>
    </source>
</evidence>
<gene>
    <name evidence="3" type="ORF">A3J30_04370</name>
</gene>
<keyword evidence="1" id="KW-0812">Transmembrane</keyword>
<evidence type="ECO:0000256" key="1">
    <source>
        <dbReference type="SAM" id="Phobius"/>
    </source>
</evidence>
<keyword evidence="1" id="KW-1133">Transmembrane helix</keyword>